<keyword evidence="9" id="KW-0539">Nucleus</keyword>
<keyword evidence="4" id="KW-0677">Repeat</keyword>
<keyword evidence="5" id="KW-0999">Mitochondrion inner membrane</keyword>
<dbReference type="PROSITE" id="PS50920">
    <property type="entry name" value="SOLCAR"/>
    <property type="match status" value="3"/>
</dbReference>
<keyword evidence="3 10" id="KW-0812">Transmembrane</keyword>
<keyword evidence="13" id="KW-1185">Reference proteome</keyword>
<keyword evidence="2" id="KW-0813">Transport</keyword>
<dbReference type="GO" id="GO:0015218">
    <property type="term" value="F:pyrimidine nucleotide transmembrane transporter activity"/>
    <property type="evidence" value="ECO:0007669"/>
    <property type="project" value="InterPro"/>
</dbReference>
<dbReference type="FunFam" id="1.50.40.10:FF:000079">
    <property type="entry name" value="Mitochondrial carrier protein RIM2"/>
    <property type="match status" value="1"/>
</dbReference>
<sequence length="935" mass="101125">MAHAAPDLDLHKRKRDVEDNGAVAGGHYQPSSSTANQQGGAGYINYLPRTNAERLGLLHGDADTFADIIGLIGEYEGKLSPVPLLHDVHFADLVPFANPISWLDVVSFAKANPSDFVLTAQPDGIRCCQFMCKGVRTEITEDDWRLISSGALDRFPLEHPFEEDETAELATLDILEQRASVLYKKADEVAARARILHHKLGHRKSDITRRRTGHDGNSGRFHAANHHPPRPTGFSPSYDLHADLLQQFMSPSSSMPPSRSTSGAGVSVASLGPLSPSINPPYQHRLSGQSGRSSTGNATDLGTPTAADSRGEIYRSLITQSTDKLAKGDVVNPPCDRCRRLRLHCVKHLTACQGCTKKHAKCSWKSVAEDEIARLKFEMGVEGEPEGEQEGGLPGLQEARIARAGDTTPGALNAESASRPESRAGTDLSLPMVYSPDPMTGWASSGEGAVAAEPDIIDTGQFGLRKTAAAGGVVQPAFAQGYSVLPTPSTHSDPELRVGLSQASRSKKKLEPHQFRRQHITPFSMRHPRSCDPRLTKRTLPWRPGSPRTTFSTTPTTVRLPQIRQPLALSTTNAHDGATSAAGGGGDVHRGPRRWAAVSALACAGGACGADAVAGDGGCDPGGCAEGAGEGAAVCQVLGAFYGWRAQLRAKAQSMRPLNPARAALYHLTDTMHILGTVYRMEGPRALFKGLGPNLIGVVPARSINFFVYGNGKRIISEHWNHGEEAPWVHLTAGVAAGVATSTATNPIWMVKTRLQLDKNVSERSGGAMHRQYRNSYDCVRQIIRDEGVRGMYKGMSASYLGVVESTMQWTLYEQLKAYLARRELRIERSGRDKTWWDKAVDWTGKAGAAGGAKLVAAILAYPHEVARTRLRQAPMDNGRLKYTGLIQCFKLVWKEEGMLGLYGGLTPHLMRTVPSAAIMFGMYEGILRLCHTPA</sequence>
<dbReference type="SUPFAM" id="SSF103506">
    <property type="entry name" value="Mitochondrial carrier"/>
    <property type="match status" value="1"/>
</dbReference>
<dbReference type="PANTHER" id="PTHR45829">
    <property type="entry name" value="MITOCHONDRIAL CARRIER PROTEIN RIM2"/>
    <property type="match status" value="1"/>
</dbReference>
<proteinExistence type="predicted"/>
<evidence type="ECO:0000256" key="9">
    <source>
        <dbReference type="ARBA" id="ARBA00023242"/>
    </source>
</evidence>
<evidence type="ECO:0000256" key="3">
    <source>
        <dbReference type="ARBA" id="ARBA00022692"/>
    </source>
</evidence>
<evidence type="ECO:0000256" key="7">
    <source>
        <dbReference type="ARBA" id="ARBA00023128"/>
    </source>
</evidence>
<dbReference type="Proteomes" id="UP000036947">
    <property type="component" value="Unassembled WGS sequence"/>
</dbReference>
<protein>
    <submittedName>
        <fullName evidence="12">Putative mitochondrial carrier</fullName>
    </submittedName>
</protein>
<dbReference type="InterPro" id="IPR018108">
    <property type="entry name" value="MCP_transmembrane"/>
</dbReference>
<feature type="region of interest" description="Disordered" evidence="11">
    <location>
        <begin position="408"/>
        <end position="429"/>
    </location>
</feature>
<name>A0A0L0NDC6_TOLOC</name>
<evidence type="ECO:0000256" key="5">
    <source>
        <dbReference type="ARBA" id="ARBA00022792"/>
    </source>
</evidence>
<keyword evidence="8 10" id="KW-0472">Membrane</keyword>
<comment type="caution">
    <text evidence="12">The sequence shown here is derived from an EMBL/GenBank/DDBJ whole genome shotgun (WGS) entry which is preliminary data.</text>
</comment>
<dbReference type="STRING" id="1163406.A0A0L0NDC6"/>
<comment type="subcellular location">
    <subcellularLocation>
        <location evidence="1">Mitochondrion inner membrane</location>
        <topology evidence="1">Multi-pass membrane protein</topology>
    </subcellularLocation>
</comment>
<dbReference type="InterPro" id="IPR023395">
    <property type="entry name" value="MCP_dom_sf"/>
</dbReference>
<evidence type="ECO:0000256" key="11">
    <source>
        <dbReference type="SAM" id="MobiDB-lite"/>
    </source>
</evidence>
<evidence type="ECO:0000256" key="2">
    <source>
        <dbReference type="ARBA" id="ARBA00022448"/>
    </source>
</evidence>
<feature type="repeat" description="Solcar" evidence="10">
    <location>
        <begin position="841"/>
        <end position="930"/>
    </location>
</feature>
<evidence type="ECO:0000256" key="10">
    <source>
        <dbReference type="PROSITE-ProRule" id="PRU00282"/>
    </source>
</evidence>
<feature type="compositionally biased region" description="Polar residues" evidence="11">
    <location>
        <begin position="286"/>
        <end position="302"/>
    </location>
</feature>
<dbReference type="EMBL" id="LFRF01000007">
    <property type="protein sequence ID" value="KND92066.1"/>
    <property type="molecule type" value="Genomic_DNA"/>
</dbReference>
<feature type="region of interest" description="Disordered" evidence="11">
    <location>
        <begin position="524"/>
        <end position="555"/>
    </location>
</feature>
<dbReference type="InterPro" id="IPR001138">
    <property type="entry name" value="Zn2Cys6_DnaBD"/>
</dbReference>
<keyword evidence="6" id="KW-1133">Transmembrane helix</keyword>
<evidence type="ECO:0000256" key="8">
    <source>
        <dbReference type="ARBA" id="ARBA00023136"/>
    </source>
</evidence>
<dbReference type="GO" id="GO:1990519">
    <property type="term" value="P:pyrimidine nucleotide import into mitochondrion"/>
    <property type="evidence" value="ECO:0007669"/>
    <property type="project" value="TreeGrafter"/>
</dbReference>
<gene>
    <name evidence="12" type="ORF">TOPH_03403</name>
</gene>
<feature type="region of interest" description="Disordered" evidence="11">
    <location>
        <begin position="201"/>
        <end position="307"/>
    </location>
</feature>
<evidence type="ECO:0000256" key="1">
    <source>
        <dbReference type="ARBA" id="ARBA00004448"/>
    </source>
</evidence>
<evidence type="ECO:0000313" key="12">
    <source>
        <dbReference type="EMBL" id="KND92066.1"/>
    </source>
</evidence>
<organism evidence="12 13">
    <name type="scientific">Tolypocladium ophioglossoides (strain CBS 100239)</name>
    <name type="common">Snaketongue truffleclub</name>
    <name type="synonym">Elaphocordyceps ophioglossoides</name>
    <dbReference type="NCBI Taxonomy" id="1163406"/>
    <lineage>
        <taxon>Eukaryota</taxon>
        <taxon>Fungi</taxon>
        <taxon>Dikarya</taxon>
        <taxon>Ascomycota</taxon>
        <taxon>Pezizomycotina</taxon>
        <taxon>Sordariomycetes</taxon>
        <taxon>Hypocreomycetidae</taxon>
        <taxon>Hypocreales</taxon>
        <taxon>Ophiocordycipitaceae</taxon>
        <taxon>Tolypocladium</taxon>
    </lineage>
</organism>
<keyword evidence="7" id="KW-0496">Mitochondrion</keyword>
<feature type="repeat" description="Solcar" evidence="10">
    <location>
        <begin position="725"/>
        <end position="819"/>
    </location>
</feature>
<evidence type="ECO:0000313" key="13">
    <source>
        <dbReference type="Proteomes" id="UP000036947"/>
    </source>
</evidence>
<feature type="compositionally biased region" description="Low complexity" evidence="11">
    <location>
        <begin position="250"/>
        <end position="262"/>
    </location>
</feature>
<dbReference type="InterPro" id="IPR049562">
    <property type="entry name" value="SLC25A33/36-like"/>
</dbReference>
<dbReference type="PANTHER" id="PTHR45829:SF4">
    <property type="entry name" value="MITOCHONDRIAL CARRIER PROTEIN RIM2"/>
    <property type="match status" value="1"/>
</dbReference>
<dbReference type="GO" id="GO:0005743">
    <property type="term" value="C:mitochondrial inner membrane"/>
    <property type="evidence" value="ECO:0007669"/>
    <property type="project" value="UniProtKB-SubCell"/>
</dbReference>
<feature type="repeat" description="Solcar" evidence="10">
    <location>
        <begin position="638"/>
        <end position="715"/>
    </location>
</feature>
<feature type="compositionally biased region" description="Low complexity" evidence="11">
    <location>
        <begin position="543"/>
        <end position="555"/>
    </location>
</feature>
<evidence type="ECO:0000256" key="6">
    <source>
        <dbReference type="ARBA" id="ARBA00022989"/>
    </source>
</evidence>
<accession>A0A0L0NDC6</accession>
<dbReference type="AlphaFoldDB" id="A0A0L0NDC6"/>
<reference evidence="12 13" key="1">
    <citation type="journal article" date="2015" name="BMC Genomics">
        <title>The genome of the truffle-parasite Tolypocladium ophioglossoides and the evolution of antifungal peptaibiotics.</title>
        <authorList>
            <person name="Quandt C.A."/>
            <person name="Bushley K.E."/>
            <person name="Spatafora J.W."/>
        </authorList>
    </citation>
    <scope>NUCLEOTIDE SEQUENCE [LARGE SCALE GENOMIC DNA]</scope>
    <source>
        <strain evidence="12 13">CBS 100239</strain>
    </source>
</reference>
<evidence type="ECO:0000256" key="4">
    <source>
        <dbReference type="ARBA" id="ARBA00022737"/>
    </source>
</evidence>
<dbReference type="OrthoDB" id="5422841at2759"/>
<dbReference type="GO" id="GO:0000981">
    <property type="term" value="F:DNA-binding transcription factor activity, RNA polymerase II-specific"/>
    <property type="evidence" value="ECO:0007669"/>
    <property type="project" value="InterPro"/>
</dbReference>
<dbReference type="Pfam" id="PF00153">
    <property type="entry name" value="Mito_carr"/>
    <property type="match status" value="3"/>
</dbReference>
<dbReference type="CDD" id="cd00067">
    <property type="entry name" value="GAL4"/>
    <property type="match status" value="1"/>
</dbReference>
<dbReference type="Gene3D" id="1.50.40.10">
    <property type="entry name" value="Mitochondrial carrier domain"/>
    <property type="match status" value="1"/>
</dbReference>
<dbReference type="GO" id="GO:0008270">
    <property type="term" value="F:zinc ion binding"/>
    <property type="evidence" value="ECO:0007669"/>
    <property type="project" value="InterPro"/>
</dbReference>